<keyword evidence="5 11" id="KW-0479">Metal-binding</keyword>
<keyword evidence="15" id="KW-1185">Reference proteome</keyword>
<dbReference type="GO" id="GO:0016020">
    <property type="term" value="C:membrane"/>
    <property type="evidence" value="ECO:0007669"/>
    <property type="project" value="UniProtKB-SubCell"/>
</dbReference>
<keyword evidence="10 13" id="KW-0472">Membrane</keyword>
<dbReference type="PRINTS" id="PR00463">
    <property type="entry name" value="EP450I"/>
</dbReference>
<dbReference type="PROSITE" id="PS00086">
    <property type="entry name" value="CYTOCHROME_P450"/>
    <property type="match status" value="1"/>
</dbReference>
<proteinExistence type="inferred from homology"/>
<evidence type="ECO:0000256" key="9">
    <source>
        <dbReference type="ARBA" id="ARBA00023033"/>
    </source>
</evidence>
<evidence type="ECO:0000256" key="10">
    <source>
        <dbReference type="ARBA" id="ARBA00023136"/>
    </source>
</evidence>
<evidence type="ECO:0000256" key="13">
    <source>
        <dbReference type="SAM" id="Phobius"/>
    </source>
</evidence>
<comment type="similarity">
    <text evidence="2 12">Belongs to the cytochrome P450 family.</text>
</comment>
<keyword evidence="9 12" id="KW-0503">Monooxygenase</keyword>
<dbReference type="Gene3D" id="1.10.630.10">
    <property type="entry name" value="Cytochrome P450"/>
    <property type="match status" value="1"/>
</dbReference>
<keyword evidence="6 13" id="KW-1133">Transmembrane helix</keyword>
<dbReference type="GO" id="GO:0020037">
    <property type="term" value="F:heme binding"/>
    <property type="evidence" value="ECO:0007669"/>
    <property type="project" value="InterPro"/>
</dbReference>
<evidence type="ECO:0000256" key="12">
    <source>
        <dbReference type="RuleBase" id="RU000461"/>
    </source>
</evidence>
<dbReference type="Proteomes" id="UP001161247">
    <property type="component" value="Chromosome 6"/>
</dbReference>
<accession>A0AAV1DQD1</accession>
<dbReference type="GO" id="GO:0004497">
    <property type="term" value="F:monooxygenase activity"/>
    <property type="evidence" value="ECO:0007669"/>
    <property type="project" value="UniProtKB-KW"/>
</dbReference>
<evidence type="ECO:0000256" key="7">
    <source>
        <dbReference type="ARBA" id="ARBA00023002"/>
    </source>
</evidence>
<feature type="binding site" description="axial binding residue" evidence="11">
    <location>
        <position position="467"/>
    </location>
    <ligand>
        <name>heme</name>
        <dbReference type="ChEBI" id="CHEBI:30413"/>
    </ligand>
    <ligandPart>
        <name>Fe</name>
        <dbReference type="ChEBI" id="CHEBI:18248"/>
    </ligandPart>
</feature>
<dbReference type="SUPFAM" id="SSF48264">
    <property type="entry name" value="Cytochrome P450"/>
    <property type="match status" value="1"/>
</dbReference>
<dbReference type="InterPro" id="IPR002401">
    <property type="entry name" value="Cyt_P450_E_grp-I"/>
</dbReference>
<reference evidence="14" key="1">
    <citation type="submission" date="2023-03" db="EMBL/GenBank/DDBJ databases">
        <authorList>
            <person name="Julca I."/>
        </authorList>
    </citation>
    <scope>NUCLEOTIDE SEQUENCE</scope>
</reference>
<protein>
    <submittedName>
        <fullName evidence="14">OLC1v1010058C1</fullName>
    </submittedName>
</protein>
<evidence type="ECO:0000256" key="11">
    <source>
        <dbReference type="PIRSR" id="PIRSR602401-1"/>
    </source>
</evidence>
<keyword evidence="3 11" id="KW-0349">Heme</keyword>
<comment type="subcellular location">
    <subcellularLocation>
        <location evidence="1">Membrane</location>
    </subcellularLocation>
</comment>
<dbReference type="FunFam" id="1.10.630.10:FF:000163">
    <property type="entry name" value="Geraniol 8-hydroxylase"/>
    <property type="match status" value="1"/>
</dbReference>
<keyword evidence="8 11" id="KW-0408">Iron</keyword>
<name>A0AAV1DQD1_OLDCO</name>
<dbReference type="PANTHER" id="PTHR47950">
    <property type="entry name" value="CYTOCHROME P450, FAMILY 76, SUBFAMILY C, POLYPEPTIDE 5-RELATED"/>
    <property type="match status" value="1"/>
</dbReference>
<dbReference type="InterPro" id="IPR036396">
    <property type="entry name" value="Cyt_P450_sf"/>
</dbReference>
<dbReference type="InterPro" id="IPR017972">
    <property type="entry name" value="Cyt_P450_CS"/>
</dbReference>
<dbReference type="CDD" id="cd11073">
    <property type="entry name" value="CYP76-like"/>
    <property type="match status" value="1"/>
</dbReference>
<dbReference type="AlphaFoldDB" id="A0AAV1DQD1"/>
<dbReference type="InterPro" id="IPR001128">
    <property type="entry name" value="Cyt_P450"/>
</dbReference>
<keyword evidence="7 12" id="KW-0560">Oxidoreductase</keyword>
<evidence type="ECO:0000313" key="14">
    <source>
        <dbReference type="EMBL" id="CAI9110093.1"/>
    </source>
</evidence>
<feature type="transmembrane region" description="Helical" evidence="13">
    <location>
        <begin position="286"/>
        <end position="303"/>
    </location>
</feature>
<evidence type="ECO:0000256" key="8">
    <source>
        <dbReference type="ARBA" id="ARBA00023004"/>
    </source>
</evidence>
<dbReference type="GO" id="GO:0005506">
    <property type="term" value="F:iron ion binding"/>
    <property type="evidence" value="ECO:0007669"/>
    <property type="project" value="InterPro"/>
</dbReference>
<evidence type="ECO:0000256" key="1">
    <source>
        <dbReference type="ARBA" id="ARBA00004370"/>
    </source>
</evidence>
<dbReference type="GO" id="GO:0016705">
    <property type="term" value="F:oxidoreductase activity, acting on paired donors, with incorporation or reduction of molecular oxygen"/>
    <property type="evidence" value="ECO:0007669"/>
    <property type="project" value="InterPro"/>
</dbReference>
<dbReference type="EMBL" id="OX459123">
    <property type="protein sequence ID" value="CAI9110093.1"/>
    <property type="molecule type" value="Genomic_DNA"/>
</dbReference>
<evidence type="ECO:0000313" key="15">
    <source>
        <dbReference type="Proteomes" id="UP001161247"/>
    </source>
</evidence>
<evidence type="ECO:0000256" key="6">
    <source>
        <dbReference type="ARBA" id="ARBA00022989"/>
    </source>
</evidence>
<comment type="cofactor">
    <cofactor evidence="11">
        <name>heme</name>
        <dbReference type="ChEBI" id="CHEBI:30413"/>
    </cofactor>
</comment>
<organism evidence="14 15">
    <name type="scientific">Oldenlandia corymbosa var. corymbosa</name>
    <dbReference type="NCBI Taxonomy" id="529605"/>
    <lineage>
        <taxon>Eukaryota</taxon>
        <taxon>Viridiplantae</taxon>
        <taxon>Streptophyta</taxon>
        <taxon>Embryophyta</taxon>
        <taxon>Tracheophyta</taxon>
        <taxon>Spermatophyta</taxon>
        <taxon>Magnoliopsida</taxon>
        <taxon>eudicotyledons</taxon>
        <taxon>Gunneridae</taxon>
        <taxon>Pentapetalae</taxon>
        <taxon>asterids</taxon>
        <taxon>lamiids</taxon>
        <taxon>Gentianales</taxon>
        <taxon>Rubiaceae</taxon>
        <taxon>Rubioideae</taxon>
        <taxon>Spermacoceae</taxon>
        <taxon>Hedyotis-Oldenlandia complex</taxon>
        <taxon>Oldenlandia</taxon>
    </lineage>
</organism>
<dbReference type="PRINTS" id="PR00385">
    <property type="entry name" value="P450"/>
</dbReference>
<evidence type="ECO:0000256" key="2">
    <source>
        <dbReference type="ARBA" id="ARBA00010617"/>
    </source>
</evidence>
<dbReference type="Pfam" id="PF00067">
    <property type="entry name" value="p450"/>
    <property type="match status" value="2"/>
</dbReference>
<keyword evidence="4 13" id="KW-0812">Transmembrane</keyword>
<evidence type="ECO:0000256" key="5">
    <source>
        <dbReference type="ARBA" id="ARBA00022723"/>
    </source>
</evidence>
<evidence type="ECO:0000256" key="4">
    <source>
        <dbReference type="ARBA" id="ARBA00022692"/>
    </source>
</evidence>
<dbReference type="PANTHER" id="PTHR47950:SF4">
    <property type="entry name" value="GERANIOL 8-HYDROXYLASE-LIKE"/>
    <property type="match status" value="1"/>
</dbReference>
<sequence length="524" mass="59127">MDYFTIVLGLLFALTLHQGLSFLSRRRQKLPPGPTPLPLIGSLHLLGDKPHQSLAKLAKKHGPLMSLKFGQVTTVVVSSSAMAKEVLQKQDLAFSSRSIPDALHAHNQFQYSVVWLPVASRWRSLRKTLNSNIFSGNRLDANQHLRCRKVQELVAYCRKNSQTGGAVDVGRAAFRTSLNLLSNTIFSKDLTDPYSDSAKEFKDLVWNIMLEAGKPNLVDFYPALEKIDPQGIRRRMTIHFGKVLQMFGDLINERLQNGKSRHVDNDVLDILLTTSKEAPDEIDRTHIERLCLVCVFVLILYLFFPQCQHILLAIYLPTFFMLQDLFVAGTDTTSNTLEWAMAEVLKNPEKMKKAKAELSEIIGKGKLIEEADVSRLPYLRCIVKETLRLHPPVPFLIPRKVDQDVEVCGYNVPKGTQVLVNVWAIGRDDTIWDNALEFKPERFMESELDIRGRDFELLPFGAGRRICPGLPLAVRMVPVMLGSLLNSFDWKLEGGMAPKDLDMEEKFGITIQKANPLLAVPVCL</sequence>
<gene>
    <name evidence="14" type="ORF">OLC1_LOCUS17835</name>
</gene>
<evidence type="ECO:0000256" key="3">
    <source>
        <dbReference type="ARBA" id="ARBA00022617"/>
    </source>
</evidence>